<dbReference type="PROSITE" id="PS50110">
    <property type="entry name" value="RESPONSE_REGULATORY"/>
    <property type="match status" value="1"/>
</dbReference>
<dbReference type="GO" id="GO:0000160">
    <property type="term" value="P:phosphorelay signal transduction system"/>
    <property type="evidence" value="ECO:0007669"/>
    <property type="project" value="InterPro"/>
</dbReference>
<name>A0A0B4X600_9HYPH</name>
<reference evidence="5 6" key="1">
    <citation type="submission" date="2013-11" db="EMBL/GenBank/DDBJ databases">
        <title>Complete genome sequence of Rhizobium gallicum bv. gallicum R602.</title>
        <authorList>
            <person name="Bustos P."/>
            <person name="Santamaria R.I."/>
            <person name="Lozano L."/>
            <person name="Acosta J.L."/>
            <person name="Ormeno-Orrillo E."/>
            <person name="Rogel M.A."/>
            <person name="Romero D."/>
            <person name="Cevallos M.A."/>
            <person name="Martinez-Romero E."/>
            <person name="Gonzalez V."/>
        </authorList>
    </citation>
    <scope>NUCLEOTIDE SEQUENCE [LARGE SCALE GENOMIC DNA]</scope>
    <source>
        <strain evidence="5 6">R602</strain>
    </source>
</reference>
<dbReference type="GO" id="GO:0006355">
    <property type="term" value="P:regulation of DNA-templated transcription"/>
    <property type="evidence" value="ECO:0007669"/>
    <property type="project" value="InterPro"/>
</dbReference>
<dbReference type="InterPro" id="IPR011006">
    <property type="entry name" value="CheY-like_superfamily"/>
</dbReference>
<sequence>MNGQQITNENTGIARTTRLISLKARDPVRGLSSANFVATEEHAEYLLLIDSRALDRECLSRSLREYQPALNIISANSLEDWQNQHIQHDPAVILLMIGAKKITDADVGQAIAKLTEKFKSSPVVVGAESDELSQILKALEYGARGYIPTTVSIGVAAEAIGLAQAGGIFIPASSILAARHVISAVSNGMNCTDELFTPREAVVAEALLRGKANKIIAYEMKLCESTVKVHIRNIMKKLNATNRTEVAYKIRDFMH</sequence>
<evidence type="ECO:0000259" key="4">
    <source>
        <dbReference type="PROSITE" id="PS50110"/>
    </source>
</evidence>
<comment type="caution">
    <text evidence="2">Lacks conserved residue(s) required for the propagation of feature annotation.</text>
</comment>
<dbReference type="Gene3D" id="3.40.50.2300">
    <property type="match status" value="1"/>
</dbReference>
<keyword evidence="6" id="KW-1185">Reference proteome</keyword>
<accession>A0A0B4X600</accession>
<evidence type="ECO:0000259" key="3">
    <source>
        <dbReference type="PROSITE" id="PS50043"/>
    </source>
</evidence>
<evidence type="ECO:0000313" key="5">
    <source>
        <dbReference type="EMBL" id="AJD42165.1"/>
    </source>
</evidence>
<dbReference type="InterPro" id="IPR001789">
    <property type="entry name" value="Sig_transdc_resp-reg_receiver"/>
</dbReference>
<dbReference type="PROSITE" id="PS50043">
    <property type="entry name" value="HTH_LUXR_2"/>
    <property type="match status" value="1"/>
</dbReference>
<dbReference type="PANTHER" id="PTHR45566">
    <property type="entry name" value="HTH-TYPE TRANSCRIPTIONAL REGULATOR YHJB-RELATED"/>
    <property type="match status" value="1"/>
</dbReference>
<dbReference type="Pfam" id="PF00196">
    <property type="entry name" value="GerE"/>
    <property type="match status" value="1"/>
</dbReference>
<feature type="domain" description="Response regulatory" evidence="4">
    <location>
        <begin position="45"/>
        <end position="164"/>
    </location>
</feature>
<dbReference type="InterPro" id="IPR016032">
    <property type="entry name" value="Sig_transdc_resp-reg_C-effctor"/>
</dbReference>
<dbReference type="InterPro" id="IPR000792">
    <property type="entry name" value="Tscrpt_reg_LuxR_C"/>
</dbReference>
<dbReference type="CDD" id="cd06170">
    <property type="entry name" value="LuxR_C_like"/>
    <property type="match status" value="1"/>
</dbReference>
<dbReference type="GO" id="GO:0003677">
    <property type="term" value="F:DNA binding"/>
    <property type="evidence" value="ECO:0007669"/>
    <property type="project" value="UniProtKB-KW"/>
</dbReference>
<dbReference type="EMBL" id="CP006877">
    <property type="protein sequence ID" value="AJD42165.1"/>
    <property type="molecule type" value="Genomic_DNA"/>
</dbReference>
<dbReference type="InterPro" id="IPR051015">
    <property type="entry name" value="EvgA-like"/>
</dbReference>
<dbReference type="SMART" id="SM00421">
    <property type="entry name" value="HTH_LUXR"/>
    <property type="match status" value="1"/>
</dbReference>
<evidence type="ECO:0000256" key="1">
    <source>
        <dbReference type="ARBA" id="ARBA00023125"/>
    </source>
</evidence>
<dbReference type="HOGENOM" id="CLU_000445_90_8_5"/>
<dbReference type="KEGG" id="rga:RGR602_CH02847"/>
<dbReference type="RefSeq" id="WP_039845618.1">
    <property type="nucleotide sequence ID" value="NZ_CP006877.1"/>
</dbReference>
<dbReference type="PRINTS" id="PR00038">
    <property type="entry name" value="HTHLUXR"/>
</dbReference>
<keyword evidence="1" id="KW-0238">DNA-binding</keyword>
<dbReference type="SUPFAM" id="SSF46894">
    <property type="entry name" value="C-terminal effector domain of the bipartite response regulators"/>
    <property type="match status" value="1"/>
</dbReference>
<dbReference type="AlphaFoldDB" id="A0A0B4X600"/>
<evidence type="ECO:0000313" key="6">
    <source>
        <dbReference type="Proteomes" id="UP000031368"/>
    </source>
</evidence>
<dbReference type="PANTHER" id="PTHR45566:SF1">
    <property type="entry name" value="HTH-TYPE TRANSCRIPTIONAL REGULATOR YHJB-RELATED"/>
    <property type="match status" value="1"/>
</dbReference>
<dbReference type="PROSITE" id="PS00622">
    <property type="entry name" value="HTH_LUXR_1"/>
    <property type="match status" value="1"/>
</dbReference>
<organism evidence="5 6">
    <name type="scientific">Rhizobium gallicum bv. gallicum R602sp</name>
    <dbReference type="NCBI Taxonomy" id="1041138"/>
    <lineage>
        <taxon>Bacteria</taxon>
        <taxon>Pseudomonadati</taxon>
        <taxon>Pseudomonadota</taxon>
        <taxon>Alphaproteobacteria</taxon>
        <taxon>Hyphomicrobiales</taxon>
        <taxon>Rhizobiaceae</taxon>
        <taxon>Rhizobium/Agrobacterium group</taxon>
        <taxon>Rhizobium</taxon>
    </lineage>
</organism>
<proteinExistence type="predicted"/>
<gene>
    <name evidence="5" type="ORF">RGR602_CH02847</name>
</gene>
<evidence type="ECO:0000256" key="2">
    <source>
        <dbReference type="PROSITE-ProRule" id="PRU00169"/>
    </source>
</evidence>
<dbReference type="SUPFAM" id="SSF52172">
    <property type="entry name" value="CheY-like"/>
    <property type="match status" value="1"/>
</dbReference>
<dbReference type="Proteomes" id="UP000031368">
    <property type="component" value="Chromosome"/>
</dbReference>
<protein>
    <submittedName>
        <fullName evidence="5">LuxR family transcriptional regulator protein</fullName>
    </submittedName>
</protein>
<feature type="domain" description="HTH luxR-type" evidence="3">
    <location>
        <begin position="189"/>
        <end position="253"/>
    </location>
</feature>